<dbReference type="InterPro" id="IPR006103">
    <property type="entry name" value="Glyco_hydro_2_cat"/>
</dbReference>
<comment type="caution">
    <text evidence="7">The sequence shown here is derived from an EMBL/GenBank/DDBJ whole genome shotgun (WGS) entry which is preliminary data.</text>
</comment>
<feature type="domain" description="Glycosyl hydrolases family 2 sugar binding" evidence="6">
    <location>
        <begin position="82"/>
        <end position="186"/>
    </location>
</feature>
<evidence type="ECO:0000313" key="8">
    <source>
        <dbReference type="Proteomes" id="UP000621516"/>
    </source>
</evidence>
<dbReference type="EMBL" id="JACVXD010000011">
    <property type="protein sequence ID" value="MBD0825203.1"/>
    <property type="molecule type" value="Genomic_DNA"/>
</dbReference>
<dbReference type="InterPro" id="IPR006104">
    <property type="entry name" value="Glyco_hydro_2_N"/>
</dbReference>
<dbReference type="Pfam" id="PF02837">
    <property type="entry name" value="Glyco_hydro_2_N"/>
    <property type="match status" value="1"/>
</dbReference>
<dbReference type="Gene3D" id="3.20.20.80">
    <property type="entry name" value="Glycosidases"/>
    <property type="match status" value="1"/>
</dbReference>
<evidence type="ECO:0000313" key="7">
    <source>
        <dbReference type="EMBL" id="MBD0825203.1"/>
    </source>
</evidence>
<dbReference type="InterPro" id="IPR006101">
    <property type="entry name" value="Glyco_hydro_2"/>
</dbReference>
<dbReference type="SUPFAM" id="SSF49303">
    <property type="entry name" value="beta-Galactosidase/glucuronidase domain"/>
    <property type="match status" value="1"/>
</dbReference>
<dbReference type="InterPro" id="IPR008979">
    <property type="entry name" value="Galactose-bd-like_sf"/>
</dbReference>
<keyword evidence="2" id="KW-0378">Hydrolase</keyword>
<dbReference type="PRINTS" id="PR00132">
    <property type="entry name" value="GLHYDRLASE2"/>
</dbReference>
<dbReference type="PANTHER" id="PTHR42732:SF1">
    <property type="entry name" value="BETA-MANNOSIDASE"/>
    <property type="match status" value="1"/>
</dbReference>
<sequence length="711" mass="82094">MNLKNGTLKRNITILLLGILITPFGFSQTGRKVESFNEGWQFKKGPFSENELVFMQSWDRKWEDVKIPHTYNAKDMQVDHGKFYEGDAYYKKTFLVDSKLKDKRLFLKFEGVGQVADLYINGILVGNHKGGYSAFSFEITKAVKFGEENEFLLKVNNEARKDVIPANHNLFGVYGGIHRPVWLITTNQVNIDVTDYASNGVYISQELIDNKRANVSVKVKLSSNLKDIQELQLENKIYNQQGKLVANRREQISLSPQGVQTFTTSVTLNKPHLWQGRKDPYLYRVVTSVKNGGEILDEIVQPLGVRKVEVIAGKGVFLNNEKYPMYGVCRHQDWWGIGNALEKEHHDTDLDMIMEMGVTTVRLAHYQQSDYFYSKCDSLGLLVWAEVPFVNRVSGEEGANAKLQLKELIRQNFNHPSIYVWGLHNEVYKPHDYTSQLTKEMHDLAKSEDPGRYTVAVNGYGHMDHPVNLNSDIQGMNRYYGWYEGKMGDLEQWAKGLKANYPEYKIMLTEYGAGGNPNHQTEFIENTWQYWKPFYPETYQTKTHEVQWGIIKNNPNILSSYLWNMFDFCVPKWNNGGIEARNHKGLVTFDRAIKKDAFYWYKANWSEEPVLYIAERRMVDREMQTTNIKVYSNQGEPKVYLNGELLAQPITGTTDVHYIFESITLAKGENTIRAIIEKNGEIIEDSIVWNFTSEKTKDFKMKESTKVHSGF</sequence>
<dbReference type="InterPro" id="IPR013783">
    <property type="entry name" value="Ig-like_fold"/>
</dbReference>
<dbReference type="GO" id="GO:0005975">
    <property type="term" value="P:carbohydrate metabolic process"/>
    <property type="evidence" value="ECO:0007669"/>
    <property type="project" value="InterPro"/>
</dbReference>
<reference evidence="7 8" key="1">
    <citation type="journal article" date="2018" name="J. Microbiol.">
        <title>Aestuariibaculum marinum sp. nov., a marine bacterium isolated from seawater in South Korea.</title>
        <authorList>
            <person name="Choi J."/>
            <person name="Lee D."/>
            <person name="Jang J.H."/>
            <person name="Cha S."/>
            <person name="Seo T."/>
        </authorList>
    </citation>
    <scope>NUCLEOTIDE SEQUENCE [LARGE SCALE GENOMIC DNA]</scope>
    <source>
        <strain evidence="7 8">IP7</strain>
    </source>
</reference>
<feature type="domain" description="Glycoside hydrolase family 2 catalytic" evidence="5">
    <location>
        <begin position="313"/>
        <end position="599"/>
    </location>
</feature>
<dbReference type="AlphaFoldDB" id="A0A8J6PYS6"/>
<dbReference type="GO" id="GO:0004553">
    <property type="term" value="F:hydrolase activity, hydrolyzing O-glycosyl compounds"/>
    <property type="evidence" value="ECO:0007669"/>
    <property type="project" value="InterPro"/>
</dbReference>
<protein>
    <submittedName>
        <fullName evidence="7">Beta-galactosidase</fullName>
    </submittedName>
</protein>
<evidence type="ECO:0000259" key="5">
    <source>
        <dbReference type="Pfam" id="PF02836"/>
    </source>
</evidence>
<evidence type="ECO:0000259" key="4">
    <source>
        <dbReference type="Pfam" id="PF00703"/>
    </source>
</evidence>
<gene>
    <name evidence="7" type="ORF">ICJ85_14375</name>
</gene>
<dbReference type="PANTHER" id="PTHR42732">
    <property type="entry name" value="BETA-GALACTOSIDASE"/>
    <property type="match status" value="1"/>
</dbReference>
<dbReference type="InterPro" id="IPR017853">
    <property type="entry name" value="GH"/>
</dbReference>
<dbReference type="Proteomes" id="UP000621516">
    <property type="component" value="Unassembled WGS sequence"/>
</dbReference>
<evidence type="ECO:0000256" key="2">
    <source>
        <dbReference type="ARBA" id="ARBA00022801"/>
    </source>
</evidence>
<evidence type="ECO:0000256" key="3">
    <source>
        <dbReference type="ARBA" id="ARBA00023295"/>
    </source>
</evidence>
<dbReference type="Pfam" id="PF00703">
    <property type="entry name" value="Glyco_hydro_2"/>
    <property type="match status" value="1"/>
</dbReference>
<feature type="domain" description="Glycoside hydrolase family 2 immunoglobulin-like beta-sandwich" evidence="4">
    <location>
        <begin position="201"/>
        <end position="306"/>
    </location>
</feature>
<accession>A0A8J6PYS6</accession>
<proteinExistence type="inferred from homology"/>
<dbReference type="Pfam" id="PF02836">
    <property type="entry name" value="Glyco_hydro_2_C"/>
    <property type="match status" value="1"/>
</dbReference>
<keyword evidence="8" id="KW-1185">Reference proteome</keyword>
<dbReference type="Gene3D" id="2.60.40.10">
    <property type="entry name" value="Immunoglobulins"/>
    <property type="match status" value="2"/>
</dbReference>
<dbReference type="InterPro" id="IPR051913">
    <property type="entry name" value="GH2_Domain-Containing"/>
</dbReference>
<dbReference type="Gene3D" id="2.60.120.260">
    <property type="entry name" value="Galactose-binding domain-like"/>
    <property type="match status" value="1"/>
</dbReference>
<dbReference type="SUPFAM" id="SSF51445">
    <property type="entry name" value="(Trans)glycosidases"/>
    <property type="match status" value="1"/>
</dbReference>
<evidence type="ECO:0000256" key="1">
    <source>
        <dbReference type="ARBA" id="ARBA00007401"/>
    </source>
</evidence>
<keyword evidence="3" id="KW-0326">Glycosidase</keyword>
<organism evidence="7 8">
    <name type="scientific">Aestuariibaculum marinum</name>
    <dbReference type="NCBI Taxonomy" id="2683592"/>
    <lineage>
        <taxon>Bacteria</taxon>
        <taxon>Pseudomonadati</taxon>
        <taxon>Bacteroidota</taxon>
        <taxon>Flavobacteriia</taxon>
        <taxon>Flavobacteriales</taxon>
        <taxon>Flavobacteriaceae</taxon>
    </lineage>
</organism>
<comment type="similarity">
    <text evidence="1">Belongs to the glycosyl hydrolase 2 family.</text>
</comment>
<dbReference type="InterPro" id="IPR036156">
    <property type="entry name" value="Beta-gal/glucu_dom_sf"/>
</dbReference>
<evidence type="ECO:0000259" key="6">
    <source>
        <dbReference type="Pfam" id="PF02837"/>
    </source>
</evidence>
<name>A0A8J6PYS6_9FLAO</name>
<dbReference type="SUPFAM" id="SSF49785">
    <property type="entry name" value="Galactose-binding domain-like"/>
    <property type="match status" value="1"/>
</dbReference>
<dbReference type="InterPro" id="IPR006102">
    <property type="entry name" value="Ig-like_GH2"/>
</dbReference>